<evidence type="ECO:0000313" key="2">
    <source>
        <dbReference type="EMBL" id="KGF43958.1"/>
    </source>
</evidence>
<comment type="caution">
    <text evidence="2">The sequence shown here is derived from an EMBL/GenBank/DDBJ whole genome shotgun (WGS) entry which is preliminary data.</text>
</comment>
<feature type="transmembrane region" description="Helical" evidence="1">
    <location>
        <begin position="469"/>
        <end position="488"/>
    </location>
</feature>
<evidence type="ECO:0000256" key="1">
    <source>
        <dbReference type="SAM" id="Phobius"/>
    </source>
</evidence>
<feature type="transmembrane region" description="Helical" evidence="1">
    <location>
        <begin position="392"/>
        <end position="409"/>
    </location>
</feature>
<dbReference type="AlphaFoldDB" id="A0A096AA11"/>
<dbReference type="EMBL" id="JRNS01000506">
    <property type="protein sequence ID" value="KGF43958.1"/>
    <property type="molecule type" value="Genomic_DNA"/>
</dbReference>
<feature type="transmembrane region" description="Helical" evidence="1">
    <location>
        <begin position="363"/>
        <end position="380"/>
    </location>
</feature>
<dbReference type="RefSeq" id="WP_036866516.1">
    <property type="nucleotide sequence ID" value="NZ_JRNS01000506.1"/>
</dbReference>
<protein>
    <submittedName>
        <fullName evidence="2">Uncharacterized protein</fullName>
    </submittedName>
</protein>
<accession>A0A096AA11</accession>
<sequence>MNDAGDNIIQVLSSSFELISKQETCDEFIAEYQVGALNLSSSENDVIDKINLRDQIAIHFFEIEEIDSIDYLSSNTNSWSDFISELQMKNFQQGKIQIHIEKRIQNNQLSIYNIDYFTKYLDTLSLSQFMAVLDERFTTALFFEVQDKCYSEWSTNSIAFIAQNSKYKISGVGNINRDNRINEARNLCYHEIGKYKFLPEDLFCSQYGENHPLQSAFIKACIIYTFSFIFDYSIIKNDIYEYKLNGFRTLSWKINVKQLSSINVDINSCKLIYEIYQWLYLGGNNNDKINIARNIISLNINKECLSIDSSVFESILSNYKIYEKENVKQYLQVRNKLSELLIDLQEKISAIVDSFIGDFKKNILTLVSFFISVVAIRVVSKGDFVGGFTNEIIGLSFVFLLVSIGLLLYSRWELTKKIDLYNKHYRQIKDRYKDVLSTIELERVFEECDPQKDNTNTSFVLKQKKIYSWLWFLSILLLLLFLVAVILINNDISICRIINKVICYTLNMFR</sequence>
<keyword evidence="1" id="KW-1133">Transmembrane helix</keyword>
<evidence type="ECO:0000313" key="3">
    <source>
        <dbReference type="Proteomes" id="UP000029578"/>
    </source>
</evidence>
<keyword evidence="1" id="KW-0472">Membrane</keyword>
<keyword evidence="1" id="KW-0812">Transmembrane</keyword>
<name>A0A096AA11_9BACT</name>
<proteinExistence type="predicted"/>
<reference evidence="2 3" key="1">
    <citation type="submission" date="2014-07" db="EMBL/GenBank/DDBJ databases">
        <authorList>
            <person name="McCorrison J."/>
            <person name="Sanka R."/>
            <person name="Torralba M."/>
            <person name="Gillis M."/>
            <person name="Haft D.H."/>
            <person name="Methe B."/>
            <person name="Sutton G."/>
            <person name="Nelson K.E."/>
        </authorList>
    </citation>
    <scope>NUCLEOTIDE SEQUENCE [LARGE SCALE GENOMIC DNA]</scope>
    <source>
        <strain evidence="2 3">DNF00666</strain>
    </source>
</reference>
<gene>
    <name evidence="2" type="ORF">HMPREF0661_11165</name>
</gene>
<organism evidence="2 3">
    <name type="scientific">Prevotella melaninogenica DNF00666</name>
    <dbReference type="NCBI Taxonomy" id="1401073"/>
    <lineage>
        <taxon>Bacteria</taxon>
        <taxon>Pseudomonadati</taxon>
        <taxon>Bacteroidota</taxon>
        <taxon>Bacteroidia</taxon>
        <taxon>Bacteroidales</taxon>
        <taxon>Prevotellaceae</taxon>
        <taxon>Prevotella</taxon>
    </lineage>
</organism>
<dbReference type="Proteomes" id="UP000029578">
    <property type="component" value="Unassembled WGS sequence"/>
</dbReference>